<gene>
    <name evidence="2" type="ORF">MERR_LOCUS9794</name>
</gene>
<dbReference type="SUPFAM" id="SSF117281">
    <property type="entry name" value="Kelch motif"/>
    <property type="match status" value="1"/>
</dbReference>
<name>A0A6D2I3E4_9BRAS</name>
<reference evidence="2" key="1">
    <citation type="submission" date="2020-01" db="EMBL/GenBank/DDBJ databases">
        <authorList>
            <person name="Mishra B."/>
        </authorList>
    </citation>
    <scope>NUCLEOTIDE SEQUENCE [LARGE SCALE GENOMIC DNA]</scope>
</reference>
<dbReference type="PANTHER" id="PTHR24414">
    <property type="entry name" value="F-BOX/KELCH-REPEAT PROTEIN SKIP4"/>
    <property type="match status" value="1"/>
</dbReference>
<organism evidence="2 3">
    <name type="scientific">Microthlaspi erraticum</name>
    <dbReference type="NCBI Taxonomy" id="1685480"/>
    <lineage>
        <taxon>Eukaryota</taxon>
        <taxon>Viridiplantae</taxon>
        <taxon>Streptophyta</taxon>
        <taxon>Embryophyta</taxon>
        <taxon>Tracheophyta</taxon>
        <taxon>Spermatophyta</taxon>
        <taxon>Magnoliopsida</taxon>
        <taxon>eudicotyledons</taxon>
        <taxon>Gunneridae</taxon>
        <taxon>Pentapetalae</taxon>
        <taxon>rosids</taxon>
        <taxon>malvids</taxon>
        <taxon>Brassicales</taxon>
        <taxon>Brassicaceae</taxon>
        <taxon>Coluteocarpeae</taxon>
        <taxon>Microthlaspi</taxon>
    </lineage>
</organism>
<dbReference type="Gene3D" id="2.120.10.80">
    <property type="entry name" value="Kelch-type beta propeller"/>
    <property type="match status" value="1"/>
</dbReference>
<proteinExistence type="predicted"/>
<protein>
    <recommendedName>
        <fullName evidence="1">FKB95-like N-terminal Kelch domain-containing protein</fullName>
    </recommendedName>
</protein>
<dbReference type="SMART" id="SM00612">
    <property type="entry name" value="Kelch"/>
    <property type="match status" value="1"/>
</dbReference>
<dbReference type="Proteomes" id="UP000467841">
    <property type="component" value="Unassembled WGS sequence"/>
</dbReference>
<keyword evidence="3" id="KW-1185">Reference proteome</keyword>
<dbReference type="Pfam" id="PF25210">
    <property type="entry name" value="Kelch_FKB95"/>
    <property type="match status" value="1"/>
</dbReference>
<dbReference type="PANTHER" id="PTHR24414:SF138">
    <property type="entry name" value="F-BOX DOMAIN-CONTAINING PROTEIN"/>
    <property type="match status" value="1"/>
</dbReference>
<evidence type="ECO:0000313" key="3">
    <source>
        <dbReference type="Proteomes" id="UP000467841"/>
    </source>
</evidence>
<dbReference type="InterPro" id="IPR050354">
    <property type="entry name" value="F-box/kelch-repeat_ARATH"/>
</dbReference>
<dbReference type="InterPro" id="IPR015915">
    <property type="entry name" value="Kelch-typ_b-propeller"/>
</dbReference>
<comment type="caution">
    <text evidence="2">The sequence shown here is derived from an EMBL/GenBank/DDBJ whole genome shotgun (WGS) entry which is preliminary data.</text>
</comment>
<dbReference type="OrthoDB" id="45365at2759"/>
<evidence type="ECO:0000259" key="1">
    <source>
        <dbReference type="Pfam" id="PF25210"/>
    </source>
</evidence>
<dbReference type="InterPro" id="IPR057499">
    <property type="entry name" value="Kelch_FKB95"/>
</dbReference>
<dbReference type="InterPro" id="IPR006652">
    <property type="entry name" value="Kelch_1"/>
</dbReference>
<dbReference type="AlphaFoldDB" id="A0A6D2I3E4"/>
<feature type="domain" description="FKB95-like N-terminal Kelch" evidence="1">
    <location>
        <begin position="3"/>
        <end position="248"/>
    </location>
</feature>
<evidence type="ECO:0000313" key="2">
    <source>
        <dbReference type="EMBL" id="CAA7022559.1"/>
    </source>
</evidence>
<dbReference type="EMBL" id="CACVBM020000710">
    <property type="protein sequence ID" value="CAA7022559.1"/>
    <property type="molecule type" value="Genomic_DNA"/>
</dbReference>
<accession>A0A6D2I3E4</accession>
<sequence>MFIGSEIYIIGGPSKEPSSSVRILDCRKDTWRDGPSMTVARKNARALFCDGKIYVMGGCDIDKYSASWFEVFDMKTQSWTALPGPGADEDELLNLFRAGDKRYRIENVFEGKIFIVVDEKEYAHDPKDGTWKFVRQQSSFRFFSLAVWCEINNIMYCCTWSGVLMWSKSCADNEAREWREIKGLGELCENRLVTASEFDMIDYGEKLLVMWKSSGDKQKNTIWYAKISLESRSSGREVWGKVECVDELMFPVESFESIYCLTLAV</sequence>